<gene>
    <name evidence="1" type="ORF">BV22DRAFT_563088</name>
</gene>
<name>A0ACB8BDI8_9AGAM</name>
<reference evidence="1" key="1">
    <citation type="journal article" date="2021" name="New Phytol.">
        <title>Evolutionary innovations through gain and loss of genes in the ectomycorrhizal Boletales.</title>
        <authorList>
            <person name="Wu G."/>
            <person name="Miyauchi S."/>
            <person name="Morin E."/>
            <person name="Kuo A."/>
            <person name="Drula E."/>
            <person name="Varga T."/>
            <person name="Kohler A."/>
            <person name="Feng B."/>
            <person name="Cao Y."/>
            <person name="Lipzen A."/>
            <person name="Daum C."/>
            <person name="Hundley H."/>
            <person name="Pangilinan J."/>
            <person name="Johnson J."/>
            <person name="Barry K."/>
            <person name="LaButti K."/>
            <person name="Ng V."/>
            <person name="Ahrendt S."/>
            <person name="Min B."/>
            <person name="Choi I.G."/>
            <person name="Park H."/>
            <person name="Plett J.M."/>
            <person name="Magnuson J."/>
            <person name="Spatafora J.W."/>
            <person name="Nagy L.G."/>
            <person name="Henrissat B."/>
            <person name="Grigoriev I.V."/>
            <person name="Yang Z.L."/>
            <person name="Xu J."/>
            <person name="Martin F.M."/>
        </authorList>
    </citation>
    <scope>NUCLEOTIDE SEQUENCE</scope>
    <source>
        <strain evidence="1">KUC20120723A-06</strain>
    </source>
</reference>
<accession>A0ACB8BDI8</accession>
<dbReference type="EMBL" id="MU266443">
    <property type="protein sequence ID" value="KAH7923771.1"/>
    <property type="molecule type" value="Genomic_DNA"/>
</dbReference>
<comment type="caution">
    <text evidence="1">The sequence shown here is derived from an EMBL/GenBank/DDBJ whole genome shotgun (WGS) entry which is preliminary data.</text>
</comment>
<keyword evidence="1" id="KW-0378">Hydrolase</keyword>
<sequence length="361" mass="38933">MRGSLLSYVLSGLTVFRTVSALPYHGADFSSLLLLESTTDVTYIGFSSTAQPYEQILADYGANLARIRIWTAGTYNLTYGLELAKRAQAVGMDLLIDLHYDDTWADAGHQAIPAGWPTDLAGLTSQVYNYTKELVTAFNEQGTPIQFIQIGNEINDGLLWPVGQISVNGFTPASELLHAGVLAVRSVSPSTNTVIHLANGWDEADVAYFYGGVFNVSSTEEGLGGGLTESDVDVMGFSYYPFYGTNATLSALSSSMEYVVSSYSKDIMVVETDWPAVCNTTATPLSEPTIPADVEGQTIWTDDILAVLNGVNLDYGDKAIGIVYWEPGWIGNAALGSGCADNLLVTSTGEMRESMWMFSNM</sequence>
<organism evidence="1 2">
    <name type="scientific">Leucogyrophana mollusca</name>
    <dbReference type="NCBI Taxonomy" id="85980"/>
    <lineage>
        <taxon>Eukaryota</taxon>
        <taxon>Fungi</taxon>
        <taxon>Dikarya</taxon>
        <taxon>Basidiomycota</taxon>
        <taxon>Agaricomycotina</taxon>
        <taxon>Agaricomycetes</taxon>
        <taxon>Agaricomycetidae</taxon>
        <taxon>Boletales</taxon>
        <taxon>Boletales incertae sedis</taxon>
        <taxon>Leucogyrophana</taxon>
    </lineage>
</organism>
<keyword evidence="2" id="KW-1185">Reference proteome</keyword>
<evidence type="ECO:0000313" key="1">
    <source>
        <dbReference type="EMBL" id="KAH7923771.1"/>
    </source>
</evidence>
<dbReference type="Proteomes" id="UP000790709">
    <property type="component" value="Unassembled WGS sequence"/>
</dbReference>
<proteinExistence type="predicted"/>
<evidence type="ECO:0000313" key="2">
    <source>
        <dbReference type="Proteomes" id="UP000790709"/>
    </source>
</evidence>
<protein>
    <submittedName>
        <fullName evidence="1">Glycoside hydrolase family 53 protein</fullName>
    </submittedName>
</protein>